<accession>A0ABQ5RAR9</accession>
<dbReference type="Gene3D" id="2.60.120.200">
    <property type="match status" value="2"/>
</dbReference>
<dbReference type="PANTHER" id="PTHR46943">
    <property type="entry name" value="PENTRAXIN-RELATED PROTEIN PTX3"/>
    <property type="match status" value="1"/>
</dbReference>
<dbReference type="InterPro" id="IPR042837">
    <property type="entry name" value="PTX3"/>
</dbReference>
<evidence type="ECO:0000256" key="1">
    <source>
        <dbReference type="ARBA" id="ARBA00022729"/>
    </source>
</evidence>
<organism evidence="5 6">
    <name type="scientific">Phytohabitans aurantiacus</name>
    <dbReference type="NCBI Taxonomy" id="3016789"/>
    <lineage>
        <taxon>Bacteria</taxon>
        <taxon>Bacillati</taxon>
        <taxon>Actinomycetota</taxon>
        <taxon>Actinomycetes</taxon>
        <taxon>Micromonosporales</taxon>
        <taxon>Micromonosporaceae</taxon>
    </lineage>
</organism>
<evidence type="ECO:0000256" key="2">
    <source>
        <dbReference type="ARBA" id="ARBA00023157"/>
    </source>
</evidence>
<dbReference type="SMART" id="SM00560">
    <property type="entry name" value="LamGL"/>
    <property type="match status" value="2"/>
</dbReference>
<feature type="region of interest" description="Disordered" evidence="3">
    <location>
        <begin position="221"/>
        <end position="243"/>
    </location>
</feature>
<keyword evidence="2" id="KW-1015">Disulfide bond</keyword>
<dbReference type="Pfam" id="PF13385">
    <property type="entry name" value="Laminin_G_3"/>
    <property type="match status" value="2"/>
</dbReference>
<name>A0ABQ5RAR9_9ACTN</name>
<protein>
    <recommendedName>
        <fullName evidence="4">LamG-like jellyroll fold domain-containing protein</fullName>
    </recommendedName>
</protein>
<evidence type="ECO:0000313" key="6">
    <source>
        <dbReference type="Proteomes" id="UP001144280"/>
    </source>
</evidence>
<proteinExistence type="predicted"/>
<dbReference type="Proteomes" id="UP001144280">
    <property type="component" value="Unassembled WGS sequence"/>
</dbReference>
<dbReference type="EMBL" id="BSDI01000082">
    <property type="protein sequence ID" value="GLI03333.1"/>
    <property type="molecule type" value="Genomic_DNA"/>
</dbReference>
<gene>
    <name evidence="5" type="ORF">Pa4123_86110</name>
</gene>
<evidence type="ECO:0000256" key="3">
    <source>
        <dbReference type="SAM" id="MobiDB-lite"/>
    </source>
</evidence>
<evidence type="ECO:0000313" key="5">
    <source>
        <dbReference type="EMBL" id="GLI03333.1"/>
    </source>
</evidence>
<dbReference type="SUPFAM" id="SSF49899">
    <property type="entry name" value="Concanavalin A-like lectins/glucanases"/>
    <property type="match status" value="2"/>
</dbReference>
<keyword evidence="1" id="KW-0732">Signal</keyword>
<feature type="domain" description="LamG-like jellyroll fold" evidence="4">
    <location>
        <begin position="993"/>
        <end position="1131"/>
    </location>
</feature>
<feature type="domain" description="LamG-like jellyroll fold" evidence="4">
    <location>
        <begin position="778"/>
        <end position="918"/>
    </location>
</feature>
<keyword evidence="6" id="KW-1185">Reference proteome</keyword>
<dbReference type="InterPro" id="IPR006558">
    <property type="entry name" value="LamG-like"/>
</dbReference>
<reference evidence="5" key="1">
    <citation type="submission" date="2022-12" db="EMBL/GenBank/DDBJ databases">
        <title>New Phytohabitans aurantiacus sp. RD004123 nov., an actinomycete isolated from soil.</title>
        <authorList>
            <person name="Triningsih D.W."/>
            <person name="Harunari E."/>
            <person name="Igarashi Y."/>
        </authorList>
    </citation>
    <scope>NUCLEOTIDE SEQUENCE</scope>
    <source>
        <strain evidence="5">RD004123</strain>
    </source>
</reference>
<dbReference type="InterPro" id="IPR013320">
    <property type="entry name" value="ConA-like_dom_sf"/>
</dbReference>
<evidence type="ECO:0000259" key="4">
    <source>
        <dbReference type="SMART" id="SM00560"/>
    </source>
</evidence>
<sequence length="1400" mass="149232">MIVWASVLSVPEAAVAAPNTAAVAGEQSPEEAATAAAEASGERVEILTARTEDQQVFANPDGSFTMEMSAGPERARKGTGWVDPDPTLVRRADGTITPSAPVNPVEFSGGGTAPLARLSESDRSIELTWPTPLPAPTLSGDTATYAEVIPGVDLQLTAHAQGFSPVLVVKTAAAASDPRLDEVDFGLAAQGVTVIKESDGSLAARDEAGGVVFASSRVEMTDSPEPVAATAKADDEEPTEQPTVGDLAAVGEIELSGDELTLIPDQELLDNPAATYPVRIDPYWSAPGNAWAKVLSGKAGSAYWFGGQDGPEAKVGYCGWGGCNGIGTARSYFQFSTHALAGAHILGAEFNVRENWSPSCTATPLELYRTDPIGPATTWNHQPGMSGPGTGSLGSRTVAYGYNASCGPNWIGYPVGGAISPGGLTTFMLKASNNDETQRNKYSWKKFDSFASRDFAPRLIVTYNWPPNVPSDLWANAGRGPSLGCPAERDRAFTYSTRPNLHATLTDPDGQNLAARFEWWHYGGRAPVGSAQTAGQASGTRHQVTIPSGAFTNDSRISWRVQAFDGTDWSPWSRFCQLTVDTTKPGRPKVSSADYPENGFSGYVGKTGEFQVTAAAGDKDVLGFQWSLNFQDLPAVVNPNSPHFVPAKDGKATFTVTPMRGGPNELYVRAVDHALNVSDVYRTPDSDGSLPPAGGYHFLVGTSVPPPTGHWPLDGDFHADPRNAAPDLSAGKKHATVSGTSPASGARWTFGRAGESLQLTGADTGYATTGAPAVNTNETFSVSAWVMLDRQDAGSYAAVSQDGSKVFGFFLGYVGDDQRFAFRMVPQDSETVYTVRALSTAPPRPNVWYHLTGTFDSSTKELRLYVNGQHQGTASMPTSWHATGALQIGRDWYDLRYREWWPGRIDDVKVWNGRRLPDAEIQALANTPVVEEAFYPLDEGVGTRTADVSGNYRLGTLTGSAIWQPGVVGDHALELDGNDDAVVTSQQAVRTDGSFTVTARARLDQNARTTWQTVVSQDGPNSAGFALQYRDGKWAFIVSPADSASPNYLVVQSADPARTGRWVDLAGVYDAATGSVRLYVGSAEHTAPGRVTAHVPGNVVIGRSKHAGVNAFHFDGRVDDVHLYTGALTKRDITNGNVNPVTTRPNLYSGQLSRFVNHDGRHFASNGPVPPGTLFERGLGMMAPLDASDTRMLYSCQYNGGWFTSTAANCENATHTVLGEIGPIYKNPPPGRPSYALHRCMVPDNGDHYNAIGGSCENAAHTNEGLQGYVLAYRQLIRYVSDLPPHDRLTTITLGVMPAGYRPEGTQGIIAMTGEAGTIPIRSCVDGSDEFLSTHAACDGASVRRVEGSIWTAPPAFAAESAPLFSCRVTTSGERFTSLDEFCESETVAGQLGFVITRLH</sequence>
<comment type="caution">
    <text evidence="5">The sequence shown here is derived from an EMBL/GenBank/DDBJ whole genome shotgun (WGS) entry which is preliminary data.</text>
</comment>
<dbReference type="PANTHER" id="PTHR46943:SF1">
    <property type="entry name" value="PENTRAXIN-RELATED PROTEIN PTX3"/>
    <property type="match status" value="1"/>
</dbReference>